<dbReference type="AlphaFoldDB" id="C6XAM5"/>
<dbReference type="Proteomes" id="UP000002743">
    <property type="component" value="Chromosome"/>
</dbReference>
<evidence type="ECO:0000256" key="2">
    <source>
        <dbReference type="SAM" id="SignalP"/>
    </source>
</evidence>
<dbReference type="HOGENOM" id="CLU_088877_0_1_4"/>
<reference evidence="3 4" key="2">
    <citation type="journal article" date="2011" name="J. Bacteriol.">
        <title>Genomes of three methylotrophs from a single niche uncover genetic and metabolic divergence of Methylophilaceae.</title>
        <authorList>
            <person name="Lapidus A."/>
            <person name="Clum A."/>
            <person name="Labutti K."/>
            <person name="Kaluzhnaya M.G."/>
            <person name="Lim S."/>
            <person name="Beck D.A."/>
            <person name="Glavina Del Rio T."/>
            <person name="Nolan M."/>
            <person name="Mavromatis K."/>
            <person name="Huntemann M."/>
            <person name="Lucas S."/>
            <person name="Lidstrom M.E."/>
            <person name="Ivanova N."/>
            <person name="Chistoserdova L."/>
        </authorList>
    </citation>
    <scope>NUCLEOTIDE SEQUENCE [LARGE SCALE GENOMIC DNA]</scope>
    <source>
        <strain evidence="3 4">SIP3-4</strain>
    </source>
</reference>
<keyword evidence="1" id="KW-0812">Transmembrane</keyword>
<feature type="transmembrane region" description="Helical" evidence="1">
    <location>
        <begin position="70"/>
        <end position="89"/>
    </location>
</feature>
<dbReference type="STRING" id="582744.Msip34_0709"/>
<keyword evidence="1" id="KW-1133">Transmembrane helix</keyword>
<dbReference type="InterPro" id="IPR007038">
    <property type="entry name" value="HupE_UreJ"/>
</dbReference>
<dbReference type="Pfam" id="PF04955">
    <property type="entry name" value="HupE_UreJ"/>
    <property type="match status" value="1"/>
</dbReference>
<gene>
    <name evidence="3" type="ordered locus">Msip34_0709</name>
</gene>
<reference evidence="4" key="1">
    <citation type="submission" date="2009-07" db="EMBL/GenBank/DDBJ databases">
        <title>Complete sequence of chromosome of Methylovorus sp. SIP3-4.</title>
        <authorList>
            <person name="Lucas S."/>
            <person name="Copeland A."/>
            <person name="Lapidus A."/>
            <person name="Glavina del Rio T."/>
            <person name="Tice H."/>
            <person name="Bruce D."/>
            <person name="Goodwin L."/>
            <person name="Pitluck S."/>
            <person name="Clum A."/>
            <person name="Larimer F."/>
            <person name="Land M."/>
            <person name="Hauser L."/>
            <person name="Kyrpides N."/>
            <person name="Mikhailova N."/>
            <person name="Kayluzhnaya M."/>
            <person name="Chistoserdova L."/>
        </authorList>
    </citation>
    <scope>NUCLEOTIDE SEQUENCE [LARGE SCALE GENOMIC DNA]</scope>
    <source>
        <strain evidence="4">SIP3-4</strain>
    </source>
</reference>
<name>C6XAM5_METGS</name>
<dbReference type="EMBL" id="CP001674">
    <property type="protein sequence ID" value="ACT49957.1"/>
    <property type="molecule type" value="Genomic_DNA"/>
</dbReference>
<sequence precursor="true">MQNRHTHTGLAAMALLLSPALALAHPGHGLDSAAAGFMHPLTGWDHLLVMLAVGLWAGRLGGAARWQLPLTFLLVMLVGALAGMAGLTLPAMETGIAASVMAIGLLIALHVVLKPLWQVALVALFALLHGVAHGAELVTHSALMVLPAMLAATALLHMAGLLLASRGLPLSARLQQAIGGAIALAGGWMLFA</sequence>
<feature type="transmembrane region" description="Helical" evidence="1">
    <location>
        <begin position="174"/>
        <end position="191"/>
    </location>
</feature>
<keyword evidence="2" id="KW-0732">Signal</keyword>
<dbReference type="PIRSF" id="PIRSF016919">
    <property type="entry name" value="HupE_UreJ"/>
    <property type="match status" value="1"/>
</dbReference>
<organism evidence="3 4">
    <name type="scientific">Methylovorus glucosotrophus (strain SIP3-4)</name>
    <dbReference type="NCBI Taxonomy" id="582744"/>
    <lineage>
        <taxon>Bacteria</taxon>
        <taxon>Pseudomonadati</taxon>
        <taxon>Pseudomonadota</taxon>
        <taxon>Betaproteobacteria</taxon>
        <taxon>Nitrosomonadales</taxon>
        <taxon>Methylophilaceae</taxon>
        <taxon>Methylovorus</taxon>
    </lineage>
</organism>
<dbReference type="KEGG" id="mei:Msip34_0709"/>
<dbReference type="eggNOG" id="COG2370">
    <property type="taxonomic scope" value="Bacteria"/>
</dbReference>
<keyword evidence="1" id="KW-0472">Membrane</keyword>
<proteinExistence type="predicted"/>
<dbReference type="RefSeq" id="WP_015829552.1">
    <property type="nucleotide sequence ID" value="NC_012969.1"/>
</dbReference>
<protein>
    <submittedName>
        <fullName evidence="3">HupE/UreJ protein</fullName>
    </submittedName>
</protein>
<accession>C6XAM5</accession>
<evidence type="ECO:0000313" key="4">
    <source>
        <dbReference type="Proteomes" id="UP000002743"/>
    </source>
</evidence>
<feature type="chain" id="PRO_5002973827" evidence="2">
    <location>
        <begin position="25"/>
        <end position="192"/>
    </location>
</feature>
<feature type="transmembrane region" description="Helical" evidence="1">
    <location>
        <begin position="34"/>
        <end position="58"/>
    </location>
</feature>
<feature type="signal peptide" evidence="2">
    <location>
        <begin position="1"/>
        <end position="24"/>
    </location>
</feature>
<evidence type="ECO:0000313" key="3">
    <source>
        <dbReference type="EMBL" id="ACT49957.1"/>
    </source>
</evidence>
<dbReference type="OrthoDB" id="9808192at2"/>
<keyword evidence="4" id="KW-1185">Reference proteome</keyword>
<feature type="transmembrane region" description="Helical" evidence="1">
    <location>
        <begin position="141"/>
        <end position="162"/>
    </location>
</feature>
<evidence type="ECO:0000256" key="1">
    <source>
        <dbReference type="SAM" id="Phobius"/>
    </source>
</evidence>